<feature type="binding site" evidence="9 12">
    <location>
        <begin position="369"/>
        <end position="376"/>
    </location>
    <ligand>
        <name>ATP</name>
        <dbReference type="ChEBI" id="CHEBI:30616"/>
    </ligand>
</feature>
<keyword evidence="7 9" id="KW-0067">ATP-binding</keyword>
<dbReference type="InterPro" id="IPR027065">
    <property type="entry name" value="Lon_Prtase"/>
</dbReference>
<keyword evidence="5 9" id="KW-0378">Hydrolase</keyword>
<organism evidence="17 18">
    <name type="scientific">candidate division CPR3 bacterium 4484_211</name>
    <dbReference type="NCBI Taxonomy" id="1968527"/>
    <lineage>
        <taxon>Bacteria</taxon>
        <taxon>Bacteria division CPR3</taxon>
    </lineage>
</organism>
<dbReference type="AlphaFoldDB" id="A0A1W9NZU5"/>
<dbReference type="InterPro" id="IPR015947">
    <property type="entry name" value="PUA-like_sf"/>
</dbReference>
<evidence type="ECO:0000256" key="12">
    <source>
        <dbReference type="PIRSR" id="PIRSR001174-2"/>
    </source>
</evidence>
<dbReference type="HAMAP" id="MF_01973">
    <property type="entry name" value="lon_bact"/>
    <property type="match status" value="1"/>
</dbReference>
<evidence type="ECO:0000256" key="9">
    <source>
        <dbReference type="HAMAP-Rule" id="MF_01973"/>
    </source>
</evidence>
<evidence type="ECO:0000256" key="11">
    <source>
        <dbReference type="PIRSR" id="PIRSR001174-1"/>
    </source>
</evidence>
<dbReference type="SMART" id="SM00464">
    <property type="entry name" value="LON"/>
    <property type="match status" value="1"/>
</dbReference>
<keyword evidence="4 9" id="KW-0547">Nucleotide-binding</keyword>
<dbReference type="Gene3D" id="1.20.5.5270">
    <property type="match status" value="1"/>
</dbReference>
<dbReference type="Gene3D" id="2.30.130.40">
    <property type="entry name" value="LON domain-like"/>
    <property type="match status" value="1"/>
</dbReference>
<dbReference type="InterPro" id="IPR027417">
    <property type="entry name" value="P-loop_NTPase"/>
</dbReference>
<dbReference type="EC" id="3.4.21.53" evidence="9 10"/>
<evidence type="ECO:0000256" key="14">
    <source>
        <dbReference type="RuleBase" id="RU000591"/>
    </source>
</evidence>
<dbReference type="SMART" id="SM00382">
    <property type="entry name" value="AAA"/>
    <property type="match status" value="1"/>
</dbReference>
<dbReference type="FunFam" id="1.20.5.5270:FF:000002">
    <property type="entry name" value="Lon protease homolog"/>
    <property type="match status" value="1"/>
</dbReference>
<evidence type="ECO:0000256" key="6">
    <source>
        <dbReference type="ARBA" id="ARBA00022825"/>
    </source>
</evidence>
<dbReference type="InterPro" id="IPR003111">
    <property type="entry name" value="Lon_prtase_N"/>
</dbReference>
<feature type="domain" description="Lon proteolytic" evidence="15">
    <location>
        <begin position="605"/>
        <end position="786"/>
    </location>
</feature>
<dbReference type="PANTHER" id="PTHR10046">
    <property type="entry name" value="ATP DEPENDENT LON PROTEASE FAMILY MEMBER"/>
    <property type="match status" value="1"/>
</dbReference>
<dbReference type="CDD" id="cd19500">
    <property type="entry name" value="RecA-like_Lon"/>
    <property type="match status" value="1"/>
</dbReference>
<keyword evidence="2 9" id="KW-0963">Cytoplasm</keyword>
<dbReference type="PROSITE" id="PS01046">
    <property type="entry name" value="LON_SER"/>
    <property type="match status" value="1"/>
</dbReference>
<evidence type="ECO:0000313" key="17">
    <source>
        <dbReference type="EMBL" id="OQX51609.1"/>
    </source>
</evidence>
<gene>
    <name evidence="9" type="primary">lon</name>
    <name evidence="17" type="ORF">B5M47_00125</name>
</gene>
<dbReference type="InterPro" id="IPR046336">
    <property type="entry name" value="Lon_prtase_N_sf"/>
</dbReference>
<dbReference type="Gene3D" id="3.40.50.300">
    <property type="entry name" value="P-loop containing nucleotide triphosphate hydrolases"/>
    <property type="match status" value="1"/>
</dbReference>
<comment type="function">
    <text evidence="9">ATP-dependent serine protease that mediates the selective degradation of mutant and abnormal proteins as well as certain short-lived regulatory proteins. Required for cellular homeostasis and for survival from DNA damage and developmental changes induced by stress. Degrades polypeptides processively to yield small peptide fragments that are 5 to 10 amino acids long. Binds to DNA in a double-stranded, site-specific manner.</text>
</comment>
<evidence type="ECO:0000259" key="15">
    <source>
        <dbReference type="PROSITE" id="PS51786"/>
    </source>
</evidence>
<dbReference type="STRING" id="1968527.B5M47_00125"/>
<feature type="active site" evidence="9 11">
    <location>
        <position position="735"/>
    </location>
</feature>
<dbReference type="InterPro" id="IPR054594">
    <property type="entry name" value="Lon_lid"/>
</dbReference>
<dbReference type="SUPFAM" id="SSF54211">
    <property type="entry name" value="Ribosomal protein S5 domain 2-like"/>
    <property type="match status" value="1"/>
</dbReference>
<comment type="caution">
    <text evidence="17">The sequence shown here is derived from an EMBL/GenBank/DDBJ whole genome shotgun (WGS) entry which is preliminary data.</text>
</comment>
<dbReference type="GO" id="GO:0006515">
    <property type="term" value="P:protein quality control for misfolded or incompletely synthesized proteins"/>
    <property type="evidence" value="ECO:0007669"/>
    <property type="project" value="UniProtKB-UniRule"/>
</dbReference>
<dbReference type="GO" id="GO:0043565">
    <property type="term" value="F:sequence-specific DNA binding"/>
    <property type="evidence" value="ECO:0007669"/>
    <property type="project" value="UniProtKB-UniRule"/>
</dbReference>
<comment type="catalytic activity">
    <reaction evidence="9 10 13">
        <text>Hydrolysis of proteins in presence of ATP.</text>
        <dbReference type="EC" id="3.4.21.53"/>
    </reaction>
</comment>
<dbReference type="GO" id="GO:0034605">
    <property type="term" value="P:cellular response to heat"/>
    <property type="evidence" value="ECO:0007669"/>
    <property type="project" value="UniProtKB-UniRule"/>
</dbReference>
<protein>
    <recommendedName>
        <fullName evidence="9 10">Lon protease</fullName>
        <ecNumber evidence="9 10">3.4.21.53</ecNumber>
    </recommendedName>
    <alternativeName>
        <fullName evidence="9">ATP-dependent protease La</fullName>
    </alternativeName>
</protein>
<dbReference type="GO" id="GO:0005524">
    <property type="term" value="F:ATP binding"/>
    <property type="evidence" value="ECO:0007669"/>
    <property type="project" value="UniProtKB-UniRule"/>
</dbReference>
<dbReference type="PRINTS" id="PR00830">
    <property type="entry name" value="ENDOLAPTASE"/>
</dbReference>
<dbReference type="InterPro" id="IPR003593">
    <property type="entry name" value="AAA+_ATPase"/>
</dbReference>
<evidence type="ECO:0000256" key="5">
    <source>
        <dbReference type="ARBA" id="ARBA00022801"/>
    </source>
</evidence>
<dbReference type="InterPro" id="IPR020568">
    <property type="entry name" value="Ribosomal_Su5_D2-typ_SF"/>
</dbReference>
<evidence type="ECO:0000256" key="1">
    <source>
        <dbReference type="ARBA" id="ARBA00004496"/>
    </source>
</evidence>
<evidence type="ECO:0000256" key="2">
    <source>
        <dbReference type="ARBA" id="ARBA00022490"/>
    </source>
</evidence>
<dbReference type="PIRSF" id="PIRSF001174">
    <property type="entry name" value="Lon_proteas"/>
    <property type="match status" value="1"/>
</dbReference>
<feature type="domain" description="Lon N-terminal" evidence="16">
    <location>
        <begin position="16"/>
        <end position="217"/>
    </location>
</feature>
<dbReference type="SUPFAM" id="SSF88697">
    <property type="entry name" value="PUA domain-like"/>
    <property type="match status" value="1"/>
</dbReference>
<keyword evidence="8 9" id="KW-0346">Stress response</keyword>
<evidence type="ECO:0000313" key="18">
    <source>
        <dbReference type="Proteomes" id="UP000192520"/>
    </source>
</evidence>
<comment type="induction">
    <text evidence="9">By heat shock.</text>
</comment>
<name>A0A1W9NZU5_UNCC3</name>
<dbReference type="Pfam" id="PF00004">
    <property type="entry name" value="AAA"/>
    <property type="match status" value="1"/>
</dbReference>
<dbReference type="InterPro" id="IPR003959">
    <property type="entry name" value="ATPase_AAA_core"/>
</dbReference>
<comment type="subcellular location">
    <subcellularLocation>
        <location evidence="1 9 10">Cytoplasm</location>
    </subcellularLocation>
</comment>
<dbReference type="InterPro" id="IPR004815">
    <property type="entry name" value="Lon_bac/euk-typ"/>
</dbReference>
<feature type="active site" evidence="9 11">
    <location>
        <position position="692"/>
    </location>
</feature>
<dbReference type="Pfam" id="PF02190">
    <property type="entry name" value="LON_substr_bdg"/>
    <property type="match status" value="1"/>
</dbReference>
<dbReference type="Gene3D" id="1.10.8.60">
    <property type="match status" value="1"/>
</dbReference>
<evidence type="ECO:0000256" key="7">
    <source>
        <dbReference type="ARBA" id="ARBA00022840"/>
    </source>
</evidence>
<dbReference type="Pfam" id="PF22667">
    <property type="entry name" value="Lon_lid"/>
    <property type="match status" value="1"/>
</dbReference>
<dbReference type="GO" id="GO:0016887">
    <property type="term" value="F:ATP hydrolysis activity"/>
    <property type="evidence" value="ECO:0007669"/>
    <property type="project" value="UniProtKB-UniRule"/>
</dbReference>
<sequence>MEENETVQGKDVPRELIVLPLKGTVIYPQTVIPVIVESAKSQLAVRKAMETSHFIGTFLQETKSGRSKGSGGQREGSWPEAQVGTACLIHKVIPISKISQMVALQGISRIRALDWRYYRDILVASVELKEEKIPFNQKTETLCKSLINTAQKVISASAFLPKEMGVLLEQLEERPLKLLYTVATLIRLKPAEQQQLLETSGGKEKFELLMRLLSRELEFIKLGGKIQSSVRKEFDKTQREVFLRQRLKAIQKELGEENPLAAEIKEIKKRLKKVGLPPEAKKEVDIQIKRLEVMHPMSGEYQVVRTYLDWVLDLPWNVSTKDNLSLRRAQKVLDEDHYDLKEIKERLIEYLAVRKLRKDLKSPILCFVGPPGVGKTSLGKSIARALGRKFVRISLGGIRDEAEIRGHRRTYVGALPGRIIQGIKRAETNNPVFMLDEIDKVGADFRGDPSSALLEVLDPEQNSTFRDHYLDLAFDLSKVMFIATANVLETMHPALLDRMEIIEIPGYTAEEKIFIAEKFLLPRQIKEHGLNEKQVVFERKALERIILEYTREAGVRNLEREIAKIVRKVAKKVAQKKTKGERITAGKVPRYLGPQKAFPEVKRRLSAVGVATGLAVTSSGGDILFIEARKMPGGKKLTLTGNLGDVMKESASTALSLIRSRAKELKIDKKFFEKNDLHLHVPAGAIPKDGPSAGVAMVCALASLMTGRKVKNDVAMTGEITLSGLVLPVGGVKQKVLAARAAGIKKVILPQKNKGDLEKIEKHIRKDLGFILVENVDEVLREALVSP</sequence>
<dbReference type="Proteomes" id="UP000192520">
    <property type="component" value="Unassembled WGS sequence"/>
</dbReference>
<reference evidence="18" key="1">
    <citation type="submission" date="2017-03" db="EMBL/GenBank/DDBJ databases">
        <title>Novel pathways for hydrocarbon cycling and metabolic interdependencies in hydrothermal sediment communities.</title>
        <authorList>
            <person name="Dombrowski N."/>
            <person name="Seitz K."/>
            <person name="Teske A."/>
            <person name="Baker B."/>
        </authorList>
    </citation>
    <scope>NUCLEOTIDE SEQUENCE [LARGE SCALE GENOMIC DNA]</scope>
</reference>
<dbReference type="GO" id="GO:0004252">
    <property type="term" value="F:serine-type endopeptidase activity"/>
    <property type="evidence" value="ECO:0007669"/>
    <property type="project" value="UniProtKB-UniRule"/>
</dbReference>
<dbReference type="PROSITE" id="PS51786">
    <property type="entry name" value="LON_PROTEOLYTIC"/>
    <property type="match status" value="1"/>
</dbReference>
<keyword evidence="3 9" id="KW-0645">Protease</keyword>
<dbReference type="InterPro" id="IPR014721">
    <property type="entry name" value="Ribsml_uS5_D2-typ_fold_subgr"/>
</dbReference>
<proteinExistence type="evidence at transcript level"/>
<dbReference type="GO" id="GO:0005737">
    <property type="term" value="C:cytoplasm"/>
    <property type="evidence" value="ECO:0007669"/>
    <property type="project" value="UniProtKB-SubCell"/>
</dbReference>
<keyword evidence="6 9" id="KW-0720">Serine protease</keyword>
<evidence type="ECO:0000259" key="16">
    <source>
        <dbReference type="PROSITE" id="PS51787"/>
    </source>
</evidence>
<dbReference type="Pfam" id="PF05362">
    <property type="entry name" value="Lon_C"/>
    <property type="match status" value="1"/>
</dbReference>
<comment type="similarity">
    <text evidence="9 10 13 14">Belongs to the peptidase S16 family.</text>
</comment>
<evidence type="ECO:0000256" key="13">
    <source>
        <dbReference type="PROSITE-ProRule" id="PRU01122"/>
    </source>
</evidence>
<evidence type="ECO:0000256" key="4">
    <source>
        <dbReference type="ARBA" id="ARBA00022741"/>
    </source>
</evidence>
<evidence type="ECO:0000256" key="3">
    <source>
        <dbReference type="ARBA" id="ARBA00022670"/>
    </source>
</evidence>
<comment type="subunit">
    <text evidence="9 10">Homohexamer. Organized in a ring with a central cavity.</text>
</comment>
<dbReference type="InterPro" id="IPR008269">
    <property type="entry name" value="Lon_proteolytic"/>
</dbReference>
<dbReference type="EMBL" id="MZGJ01000001">
    <property type="protein sequence ID" value="OQX51609.1"/>
    <property type="molecule type" value="Genomic_DNA"/>
</dbReference>
<dbReference type="InterPro" id="IPR027543">
    <property type="entry name" value="Lon_bac"/>
</dbReference>
<evidence type="ECO:0000256" key="10">
    <source>
        <dbReference type="PIRNR" id="PIRNR001174"/>
    </source>
</evidence>
<accession>A0A1W9NZU5</accession>
<dbReference type="Gene3D" id="1.20.58.1480">
    <property type="match status" value="1"/>
</dbReference>
<dbReference type="FunFam" id="3.40.50.300:FF:000382">
    <property type="entry name" value="Lon protease homolog 2, peroxisomal"/>
    <property type="match status" value="1"/>
</dbReference>
<dbReference type="PROSITE" id="PS51787">
    <property type="entry name" value="LON_N"/>
    <property type="match status" value="1"/>
</dbReference>
<dbReference type="NCBIfam" id="TIGR00763">
    <property type="entry name" value="lon"/>
    <property type="match status" value="1"/>
</dbReference>
<dbReference type="Gene3D" id="3.30.230.10">
    <property type="match status" value="1"/>
</dbReference>
<dbReference type="InterPro" id="IPR008268">
    <property type="entry name" value="Peptidase_S16_AS"/>
</dbReference>
<evidence type="ECO:0000256" key="8">
    <source>
        <dbReference type="ARBA" id="ARBA00023016"/>
    </source>
</evidence>
<dbReference type="SUPFAM" id="SSF52540">
    <property type="entry name" value="P-loop containing nucleoside triphosphate hydrolases"/>
    <property type="match status" value="1"/>
</dbReference>
<dbReference type="GO" id="GO:0004176">
    <property type="term" value="F:ATP-dependent peptidase activity"/>
    <property type="evidence" value="ECO:0007669"/>
    <property type="project" value="UniProtKB-UniRule"/>
</dbReference>